<keyword evidence="3" id="KW-0479">Metal-binding</keyword>
<dbReference type="RefSeq" id="WP_046004643.1">
    <property type="nucleotide sequence ID" value="NZ_JXYA01000018.1"/>
</dbReference>
<dbReference type="GO" id="GO:0003677">
    <property type="term" value="F:DNA binding"/>
    <property type="evidence" value="ECO:0007669"/>
    <property type="project" value="UniProtKB-KW"/>
</dbReference>
<dbReference type="PRINTS" id="PR00040">
    <property type="entry name" value="HTHMERR"/>
</dbReference>
<dbReference type="GO" id="GO:0003700">
    <property type="term" value="F:DNA-binding transcription factor activity"/>
    <property type="evidence" value="ECO:0007669"/>
    <property type="project" value="InterPro"/>
</dbReference>
<dbReference type="SMART" id="SM00422">
    <property type="entry name" value="HTH_MERR"/>
    <property type="match status" value="1"/>
</dbReference>
<proteinExistence type="predicted"/>
<dbReference type="OrthoDB" id="9802944at2"/>
<dbReference type="GO" id="GO:0046872">
    <property type="term" value="F:metal ion binding"/>
    <property type="evidence" value="ECO:0007669"/>
    <property type="project" value="UniProtKB-KW"/>
</dbReference>
<dbReference type="PANTHER" id="PTHR30204">
    <property type="entry name" value="REDOX-CYCLING DRUG-SENSING TRANSCRIPTIONAL ACTIVATOR SOXR"/>
    <property type="match status" value="1"/>
</dbReference>
<evidence type="ECO:0000256" key="1">
    <source>
        <dbReference type="ARBA" id="ARBA00014474"/>
    </source>
</evidence>
<dbReference type="PROSITE" id="PS50937">
    <property type="entry name" value="HTH_MERR_2"/>
    <property type="match status" value="1"/>
</dbReference>
<keyword evidence="6" id="KW-0805">Transcription regulation</keyword>
<dbReference type="GO" id="GO:0006979">
    <property type="term" value="P:response to oxidative stress"/>
    <property type="evidence" value="ECO:0007669"/>
    <property type="project" value="InterPro"/>
</dbReference>
<dbReference type="NCBIfam" id="TIGR01950">
    <property type="entry name" value="SoxR"/>
    <property type="match status" value="1"/>
</dbReference>
<evidence type="ECO:0000256" key="5">
    <source>
        <dbReference type="ARBA" id="ARBA00023014"/>
    </source>
</evidence>
<keyword evidence="8" id="KW-0804">Transcription</keyword>
<dbReference type="InterPro" id="IPR000551">
    <property type="entry name" value="MerR-type_HTH_dom"/>
</dbReference>
<reference evidence="10 11" key="1">
    <citation type="journal article" date="2015" name="BMC Genomics">
        <title>Genome mining reveals unlocked bioactive potential of marine Gram-negative bacteria.</title>
        <authorList>
            <person name="Machado H."/>
            <person name="Sonnenschein E.C."/>
            <person name="Melchiorsen J."/>
            <person name="Gram L."/>
        </authorList>
    </citation>
    <scope>NUCLEOTIDE SEQUENCE [LARGE SCALE GENOMIC DNA]</scope>
    <source>
        <strain evidence="10 11">S2471</strain>
    </source>
</reference>
<dbReference type="SUPFAM" id="SSF46955">
    <property type="entry name" value="Putative DNA-binding domain"/>
    <property type="match status" value="1"/>
</dbReference>
<dbReference type="AlphaFoldDB" id="A0A0F4QQU7"/>
<keyword evidence="7" id="KW-0238">DNA-binding</keyword>
<dbReference type="EMBL" id="JXYA01000018">
    <property type="protein sequence ID" value="KJZ09620.1"/>
    <property type="molecule type" value="Genomic_DNA"/>
</dbReference>
<gene>
    <name evidence="10" type="ORF">TW77_08970</name>
</gene>
<dbReference type="InterPro" id="IPR009061">
    <property type="entry name" value="DNA-bd_dom_put_sf"/>
</dbReference>
<evidence type="ECO:0000256" key="3">
    <source>
        <dbReference type="ARBA" id="ARBA00022723"/>
    </source>
</evidence>
<keyword evidence="4" id="KW-0408">Iron</keyword>
<dbReference type="InterPro" id="IPR010211">
    <property type="entry name" value="Redox-sen_tscrpt-act_SoxR"/>
</dbReference>
<evidence type="ECO:0000256" key="7">
    <source>
        <dbReference type="ARBA" id="ARBA00023125"/>
    </source>
</evidence>
<dbReference type="PROSITE" id="PS00552">
    <property type="entry name" value="HTH_MERR_1"/>
    <property type="match status" value="1"/>
</dbReference>
<dbReference type="PANTHER" id="PTHR30204:SF0">
    <property type="entry name" value="REDOX-SENSITIVE TRANSCRIPTIONAL ACTIVATOR SOXR"/>
    <property type="match status" value="1"/>
</dbReference>
<evidence type="ECO:0000259" key="9">
    <source>
        <dbReference type="PROSITE" id="PS50937"/>
    </source>
</evidence>
<dbReference type="InterPro" id="IPR015358">
    <property type="entry name" value="Tscrpt_reg_MerR_DNA-bd"/>
</dbReference>
<dbReference type="GO" id="GO:0051537">
    <property type="term" value="F:2 iron, 2 sulfur cluster binding"/>
    <property type="evidence" value="ECO:0007669"/>
    <property type="project" value="UniProtKB-KW"/>
</dbReference>
<dbReference type="Proteomes" id="UP000033452">
    <property type="component" value="Unassembled WGS sequence"/>
</dbReference>
<dbReference type="InterPro" id="IPR047057">
    <property type="entry name" value="MerR_fam"/>
</dbReference>
<name>A0A0F4QQU7_9GAMM</name>
<dbReference type="PATRIC" id="fig|43658.5.peg.1896"/>
<keyword evidence="5" id="KW-0411">Iron-sulfur</keyword>
<dbReference type="Gene3D" id="1.10.1660.10">
    <property type="match status" value="1"/>
</dbReference>
<dbReference type="Pfam" id="PF00376">
    <property type="entry name" value="MerR"/>
    <property type="match status" value="1"/>
</dbReference>
<keyword evidence="2" id="KW-0001">2Fe-2S</keyword>
<keyword evidence="11" id="KW-1185">Reference proteome</keyword>
<evidence type="ECO:0000256" key="8">
    <source>
        <dbReference type="ARBA" id="ARBA00023163"/>
    </source>
</evidence>
<evidence type="ECO:0000313" key="10">
    <source>
        <dbReference type="EMBL" id="KJZ09620.1"/>
    </source>
</evidence>
<comment type="caution">
    <text evidence="10">The sequence shown here is derived from an EMBL/GenBank/DDBJ whole genome shotgun (WGS) entry which is preliminary data.</text>
</comment>
<evidence type="ECO:0000256" key="6">
    <source>
        <dbReference type="ARBA" id="ARBA00023015"/>
    </source>
</evidence>
<sequence>MTPTHTTERDEPKLSVGQVAKRADVAVSALHFYENKGLIRSWRNNGNQRRYKKDVLRRIAIIKAGQKMGITLAEIKQTLMSLPHSNTPSKEDWARMSSLWRAQLDEKIAYMQRVRSMVDGCIGCGCLSMSRCPMYNPDDVVAQAGNGAVLIDNPEQAKAAKSCYDDDNNKKGTSE</sequence>
<evidence type="ECO:0000256" key="4">
    <source>
        <dbReference type="ARBA" id="ARBA00023004"/>
    </source>
</evidence>
<dbReference type="CDD" id="cd01110">
    <property type="entry name" value="HTH_SoxR"/>
    <property type="match status" value="1"/>
</dbReference>
<evidence type="ECO:0000313" key="11">
    <source>
        <dbReference type="Proteomes" id="UP000033452"/>
    </source>
</evidence>
<organism evidence="10 11">
    <name type="scientific">Pseudoalteromonas rubra</name>
    <dbReference type="NCBI Taxonomy" id="43658"/>
    <lineage>
        <taxon>Bacteria</taxon>
        <taxon>Pseudomonadati</taxon>
        <taxon>Pseudomonadota</taxon>
        <taxon>Gammaproteobacteria</taxon>
        <taxon>Alteromonadales</taxon>
        <taxon>Pseudoalteromonadaceae</taxon>
        <taxon>Pseudoalteromonas</taxon>
    </lineage>
</organism>
<dbReference type="Pfam" id="PF09278">
    <property type="entry name" value="MerR-DNA-bind"/>
    <property type="match status" value="1"/>
</dbReference>
<feature type="domain" description="HTH merR-type" evidence="9">
    <location>
        <begin position="13"/>
        <end position="81"/>
    </location>
</feature>
<evidence type="ECO:0000256" key="2">
    <source>
        <dbReference type="ARBA" id="ARBA00022714"/>
    </source>
</evidence>
<accession>A0A0F4QQU7</accession>
<protein>
    <recommendedName>
        <fullName evidence="1">Redox-sensitive transcriptional activator SoxR</fullName>
    </recommendedName>
</protein>